<evidence type="ECO:0000313" key="3">
    <source>
        <dbReference type="Proteomes" id="UP000219338"/>
    </source>
</evidence>
<name>A0A284S4B7_ARMOS</name>
<evidence type="ECO:0000256" key="1">
    <source>
        <dbReference type="SAM" id="SignalP"/>
    </source>
</evidence>
<dbReference type="OMA" id="GTWREQN"/>
<sequence>MLPLLLLFCLLFATSRAAPGISLLSNTLLSSSGIYFVSYDGLVNVNSFQLSGLLTYEGYQYAGWYTSNRSVILGRRTTSGGSWETLALPHTLTVNDSHNVVALGVSPADGVIHVAMDCHSSSVYYTKTASGVAGSGVSWTASLFGTITNTVGSLNVGSTVTYPQFVVTPDNLLQFVYRSGVSGNGNTQLAEYQSGTWSNVGLWASGSGTYTADNGATSSARNLYIHGATYRGSRLYITGTWRENSGSVSCSSGGLTNHDTTFFYSDDKGRTWYNAAGTLIGTSGSSPMSVSSSGIVIDSLDANHGLMNQESQDVDSQGRIHIIISYVPGRFTQCVTNYETDRIAHGYPFHIYQAANGMFVKMEIPFPLGAVGRSQIAIDASDNVYVVLPFVRVVVASEASGWTDWSLVYDGSAQGLDAFGEVTIDRGALVSSGRGTLAVLYQESSSGSTPSPVRVVQFEMIG</sequence>
<evidence type="ECO:0000313" key="2">
    <source>
        <dbReference type="EMBL" id="SJL15849.1"/>
    </source>
</evidence>
<feature type="chain" id="PRO_5013375198" evidence="1">
    <location>
        <begin position="18"/>
        <end position="462"/>
    </location>
</feature>
<dbReference type="AlphaFoldDB" id="A0A284S4B7"/>
<accession>A0A284S4B7</accession>
<dbReference type="SUPFAM" id="SSF110296">
    <property type="entry name" value="Oligoxyloglucan reducing end-specific cellobiohydrolase"/>
    <property type="match status" value="1"/>
</dbReference>
<keyword evidence="1" id="KW-0732">Signal</keyword>
<protein>
    <submittedName>
        <fullName evidence="2">Uncharacterized protein</fullName>
    </submittedName>
</protein>
<reference evidence="3" key="1">
    <citation type="journal article" date="2017" name="Nat. Ecol. Evol.">
        <title>Genome expansion and lineage-specific genetic innovations in the forest pathogenic fungi Armillaria.</title>
        <authorList>
            <person name="Sipos G."/>
            <person name="Prasanna A.N."/>
            <person name="Walter M.C."/>
            <person name="O'Connor E."/>
            <person name="Balint B."/>
            <person name="Krizsan K."/>
            <person name="Kiss B."/>
            <person name="Hess J."/>
            <person name="Varga T."/>
            <person name="Slot J."/>
            <person name="Riley R."/>
            <person name="Boka B."/>
            <person name="Rigling D."/>
            <person name="Barry K."/>
            <person name="Lee J."/>
            <person name="Mihaltcheva S."/>
            <person name="LaButti K."/>
            <person name="Lipzen A."/>
            <person name="Waldron R."/>
            <person name="Moloney N.M."/>
            <person name="Sperisen C."/>
            <person name="Kredics L."/>
            <person name="Vagvoelgyi C."/>
            <person name="Patrignani A."/>
            <person name="Fitzpatrick D."/>
            <person name="Nagy I."/>
            <person name="Doyle S."/>
            <person name="Anderson J.B."/>
            <person name="Grigoriev I.V."/>
            <person name="Gueldener U."/>
            <person name="Muensterkoetter M."/>
            <person name="Nagy L.G."/>
        </authorList>
    </citation>
    <scope>NUCLEOTIDE SEQUENCE [LARGE SCALE GENOMIC DNA]</scope>
    <source>
        <strain evidence="3">C18/9</strain>
    </source>
</reference>
<feature type="signal peptide" evidence="1">
    <location>
        <begin position="1"/>
        <end position="17"/>
    </location>
</feature>
<proteinExistence type="predicted"/>
<dbReference type="STRING" id="47428.A0A284S4B7"/>
<dbReference type="OrthoDB" id="9978204at2759"/>
<dbReference type="EMBL" id="FUEG01000031">
    <property type="protein sequence ID" value="SJL15849.1"/>
    <property type="molecule type" value="Genomic_DNA"/>
</dbReference>
<dbReference type="Proteomes" id="UP000219338">
    <property type="component" value="Unassembled WGS sequence"/>
</dbReference>
<gene>
    <name evidence="2" type="ORF">ARMOST_19354</name>
</gene>
<dbReference type="Pfam" id="PF15892">
    <property type="entry name" value="BNR_4"/>
    <property type="match status" value="1"/>
</dbReference>
<keyword evidence="3" id="KW-1185">Reference proteome</keyword>
<organism evidence="2 3">
    <name type="scientific">Armillaria ostoyae</name>
    <name type="common">Armillaria root rot fungus</name>
    <dbReference type="NCBI Taxonomy" id="47428"/>
    <lineage>
        <taxon>Eukaryota</taxon>
        <taxon>Fungi</taxon>
        <taxon>Dikarya</taxon>
        <taxon>Basidiomycota</taxon>
        <taxon>Agaricomycotina</taxon>
        <taxon>Agaricomycetes</taxon>
        <taxon>Agaricomycetidae</taxon>
        <taxon>Agaricales</taxon>
        <taxon>Marasmiineae</taxon>
        <taxon>Physalacriaceae</taxon>
        <taxon>Armillaria</taxon>
    </lineage>
</organism>